<gene>
    <name evidence="2" type="ORF">SCWH03_10110</name>
</gene>
<sequence length="41" mass="4469">MKFITTRSFMPFVVYRIILGIVIFVLVGTDVLSPHAGESGG</sequence>
<dbReference type="EMBL" id="BLLG01000002">
    <property type="protein sequence ID" value="GFH34797.1"/>
    <property type="molecule type" value="Genomic_DNA"/>
</dbReference>
<dbReference type="AlphaFoldDB" id="A0A6A0AT72"/>
<feature type="transmembrane region" description="Helical" evidence="1">
    <location>
        <begin position="12"/>
        <end position="32"/>
    </location>
</feature>
<evidence type="ECO:0000256" key="1">
    <source>
        <dbReference type="SAM" id="Phobius"/>
    </source>
</evidence>
<protein>
    <submittedName>
        <fullName evidence="2">UDP pyrophosphate phosphatase</fullName>
    </submittedName>
</protein>
<proteinExistence type="predicted"/>
<keyword evidence="1" id="KW-0812">Transmembrane</keyword>
<keyword evidence="3" id="KW-1185">Reference proteome</keyword>
<organism evidence="2 3">
    <name type="scientific">Streptomyces pacificus</name>
    <dbReference type="NCBI Taxonomy" id="2705029"/>
    <lineage>
        <taxon>Bacteria</taxon>
        <taxon>Bacillati</taxon>
        <taxon>Actinomycetota</taxon>
        <taxon>Actinomycetes</taxon>
        <taxon>Kitasatosporales</taxon>
        <taxon>Streptomycetaceae</taxon>
        <taxon>Streptomyces</taxon>
    </lineage>
</organism>
<evidence type="ECO:0000313" key="2">
    <source>
        <dbReference type="EMBL" id="GFH34797.1"/>
    </source>
</evidence>
<dbReference type="Proteomes" id="UP000484988">
    <property type="component" value="Unassembled WGS sequence"/>
</dbReference>
<evidence type="ECO:0000313" key="3">
    <source>
        <dbReference type="Proteomes" id="UP000484988"/>
    </source>
</evidence>
<comment type="caution">
    <text evidence="2">The sequence shown here is derived from an EMBL/GenBank/DDBJ whole genome shotgun (WGS) entry which is preliminary data.</text>
</comment>
<accession>A0A6A0AT72</accession>
<keyword evidence="1" id="KW-0472">Membrane</keyword>
<keyword evidence="1" id="KW-1133">Transmembrane helix</keyword>
<reference evidence="2 3" key="1">
    <citation type="submission" date="2020-02" db="EMBL/GenBank/DDBJ databases">
        <title>Whole Genome Shotgun Sequence of Streptomyces sp. strain CWH03.</title>
        <authorList>
            <person name="Dohra H."/>
            <person name="Kodani S."/>
            <person name="Yamamura H."/>
        </authorList>
    </citation>
    <scope>NUCLEOTIDE SEQUENCE [LARGE SCALE GENOMIC DNA]</scope>
    <source>
        <strain evidence="2 3">CWH03</strain>
    </source>
</reference>
<name>A0A6A0AT72_9ACTN</name>